<dbReference type="EMBL" id="BLKC01000012">
    <property type="protein sequence ID" value="GFF28748.1"/>
    <property type="molecule type" value="Genomic_DNA"/>
</dbReference>
<organism evidence="1 2">
    <name type="scientific">Aspergillus udagawae</name>
    <dbReference type="NCBI Taxonomy" id="91492"/>
    <lineage>
        <taxon>Eukaryota</taxon>
        <taxon>Fungi</taxon>
        <taxon>Dikarya</taxon>
        <taxon>Ascomycota</taxon>
        <taxon>Pezizomycotina</taxon>
        <taxon>Eurotiomycetes</taxon>
        <taxon>Eurotiomycetidae</taxon>
        <taxon>Eurotiales</taxon>
        <taxon>Aspergillaceae</taxon>
        <taxon>Aspergillus</taxon>
        <taxon>Aspergillus subgen. Fumigati</taxon>
    </lineage>
</organism>
<dbReference type="AlphaFoldDB" id="A0A8H3N831"/>
<reference evidence="1 2" key="1">
    <citation type="submission" date="2020-01" db="EMBL/GenBank/DDBJ databases">
        <title>Draft genome sequence of Aspergillus udagawae IFM 46972.</title>
        <authorList>
            <person name="Takahashi H."/>
            <person name="Yaguchi T."/>
        </authorList>
    </citation>
    <scope>NUCLEOTIDE SEQUENCE [LARGE SCALE GENOMIC DNA]</scope>
    <source>
        <strain evidence="1 2">IFM 46972</strain>
    </source>
</reference>
<evidence type="ECO:0000313" key="1">
    <source>
        <dbReference type="EMBL" id="GFF28748.1"/>
    </source>
</evidence>
<gene>
    <name evidence="1" type="ORF">IFM46972_02433</name>
</gene>
<comment type="caution">
    <text evidence="1">The sequence shown here is derived from an EMBL/GenBank/DDBJ whole genome shotgun (WGS) entry which is preliminary data.</text>
</comment>
<name>A0A8H3N831_9EURO</name>
<proteinExistence type="predicted"/>
<accession>A0A8H3N831</accession>
<evidence type="ECO:0000313" key="2">
    <source>
        <dbReference type="Proteomes" id="UP000465221"/>
    </source>
</evidence>
<protein>
    <submittedName>
        <fullName evidence="1">Uncharacterized protein</fullName>
    </submittedName>
</protein>
<dbReference type="Proteomes" id="UP000465221">
    <property type="component" value="Unassembled WGS sequence"/>
</dbReference>
<sequence>MLVPARLGFDSEVVALVHTLPALRNEAVRSYQEEGVELIPRAKQVKYFAQPNGVGDEMLEDLRWMDWTDKEAV</sequence>